<keyword evidence="1" id="KW-0472">Membrane</keyword>
<gene>
    <name evidence="2" type="ORF">Enr13x_53160</name>
</gene>
<dbReference type="KEGG" id="snep:Enr13x_53160"/>
<reference evidence="2 3" key="1">
    <citation type="submission" date="2019-03" db="EMBL/GenBank/DDBJ databases">
        <title>Deep-cultivation of Planctomycetes and their phenomic and genomic characterization uncovers novel biology.</title>
        <authorList>
            <person name="Wiegand S."/>
            <person name="Jogler M."/>
            <person name="Boedeker C."/>
            <person name="Pinto D."/>
            <person name="Vollmers J."/>
            <person name="Rivas-Marin E."/>
            <person name="Kohn T."/>
            <person name="Peeters S.H."/>
            <person name="Heuer A."/>
            <person name="Rast P."/>
            <person name="Oberbeckmann S."/>
            <person name="Bunk B."/>
            <person name="Jeske O."/>
            <person name="Meyerdierks A."/>
            <person name="Storesund J.E."/>
            <person name="Kallscheuer N."/>
            <person name="Luecker S."/>
            <person name="Lage O.M."/>
            <person name="Pohl T."/>
            <person name="Merkel B.J."/>
            <person name="Hornburger P."/>
            <person name="Mueller R.-W."/>
            <person name="Bruemmer F."/>
            <person name="Labrenz M."/>
            <person name="Spormann A.M."/>
            <person name="Op den Camp H."/>
            <person name="Overmann J."/>
            <person name="Amann R."/>
            <person name="Jetten M.S.M."/>
            <person name="Mascher T."/>
            <person name="Medema M.H."/>
            <person name="Devos D.P."/>
            <person name="Kaster A.-K."/>
            <person name="Ovreas L."/>
            <person name="Rohde M."/>
            <person name="Galperin M.Y."/>
            <person name="Jogler C."/>
        </authorList>
    </citation>
    <scope>NUCLEOTIDE SEQUENCE [LARGE SCALE GENOMIC DNA]</scope>
    <source>
        <strain evidence="2 3">Enr13</strain>
    </source>
</reference>
<name>A0A518HXI2_9BACT</name>
<sequence length="143" mass="16181">MRYSLFQILATVLVVALLLALFVSQKRFRMQIREYEEKAVKRERLEDKLEAALLDALAPGVSLDEYPHYRILVDDIVTGADPEFKFLSKIVGEMIGEAPSALADCEFHLFDYKAGVDTSIYAVIVRDNRCVEVTWVGANIAPR</sequence>
<organism evidence="2 3">
    <name type="scientific">Stieleria neptunia</name>
    <dbReference type="NCBI Taxonomy" id="2527979"/>
    <lineage>
        <taxon>Bacteria</taxon>
        <taxon>Pseudomonadati</taxon>
        <taxon>Planctomycetota</taxon>
        <taxon>Planctomycetia</taxon>
        <taxon>Pirellulales</taxon>
        <taxon>Pirellulaceae</taxon>
        <taxon>Stieleria</taxon>
    </lineage>
</organism>
<protein>
    <submittedName>
        <fullName evidence="2">Uncharacterized protein</fullName>
    </submittedName>
</protein>
<dbReference type="Proteomes" id="UP000319004">
    <property type="component" value="Chromosome"/>
</dbReference>
<accession>A0A518HXI2</accession>
<dbReference type="RefSeq" id="WP_145389594.1">
    <property type="nucleotide sequence ID" value="NZ_CP037423.1"/>
</dbReference>
<keyword evidence="3" id="KW-1185">Reference proteome</keyword>
<keyword evidence="1" id="KW-0812">Transmembrane</keyword>
<feature type="transmembrane region" description="Helical" evidence="1">
    <location>
        <begin position="6"/>
        <end position="23"/>
    </location>
</feature>
<proteinExistence type="predicted"/>
<evidence type="ECO:0000313" key="3">
    <source>
        <dbReference type="Proteomes" id="UP000319004"/>
    </source>
</evidence>
<dbReference type="AlphaFoldDB" id="A0A518HXI2"/>
<evidence type="ECO:0000256" key="1">
    <source>
        <dbReference type="SAM" id="Phobius"/>
    </source>
</evidence>
<keyword evidence="1" id="KW-1133">Transmembrane helix</keyword>
<dbReference type="EMBL" id="CP037423">
    <property type="protein sequence ID" value="QDV45437.1"/>
    <property type="molecule type" value="Genomic_DNA"/>
</dbReference>
<evidence type="ECO:0000313" key="2">
    <source>
        <dbReference type="EMBL" id="QDV45437.1"/>
    </source>
</evidence>